<dbReference type="Pfam" id="PF00015">
    <property type="entry name" value="MCPsignal"/>
    <property type="match status" value="1"/>
</dbReference>
<evidence type="ECO:0000313" key="12">
    <source>
        <dbReference type="Proteomes" id="UP000184442"/>
    </source>
</evidence>
<dbReference type="CDD" id="cd12912">
    <property type="entry name" value="PDC2_MCP_like"/>
    <property type="match status" value="1"/>
</dbReference>
<dbReference type="EMBL" id="FQZS01000013">
    <property type="protein sequence ID" value="SHI99992.1"/>
    <property type="molecule type" value="Genomic_DNA"/>
</dbReference>
<organism evidence="11 12">
    <name type="scientific">Lutispora thermophila DSM 19022</name>
    <dbReference type="NCBI Taxonomy" id="1122184"/>
    <lineage>
        <taxon>Bacteria</taxon>
        <taxon>Bacillati</taxon>
        <taxon>Bacillota</taxon>
        <taxon>Clostridia</taxon>
        <taxon>Lutisporales</taxon>
        <taxon>Lutisporaceae</taxon>
        <taxon>Lutispora</taxon>
    </lineage>
</organism>
<sequence>MRLSISQRISLLICCLILAVSIGLGSIGIKLSSSSILNQTKDALSISANDGVEIIEGIIGKDVAVLSELARHESIKTMDWHMQHQYLISNISRLGFLDMGVVTYDGTAYYASKDATAYLGDEDYIKKALQGQSNVSDVFISSDTNEAVYIIAAPIERDNIVVGVLIAVKDGITLSNVIDNMGFGNNGYAFILGSDGTVYAHKDRSYVKNQRNIFKDIETNGDFKNIGLEMQKLGMGNRGIINYDLLGSKRIMGIEPIPSTGWVLAIGAHESDALSGLNRLRRVLIIGTMVFITIGLIVSALLGSYISKPIIEYSKIIEGLSNYDLRFDEKSRALKYAKRKDEIGHIGNSLINMNGNLKSLVKQISEISEQVALSSDGLTATSQQSSNASEEIVRAIEDISQGANEQAIDTEKTAAIIEELGNLIDRNKRDVDNLISAIEAIKCLKEEGLQVVKDLVEKTQSSGEAVKNVNSVILSTNEKAKKIQSASQMIKNIADQTNLLALNAAIEAARAGKAGKGFAVVAQEIRKLAEGSNKFTGEIEEIIRELTAETGMAIDVMEDARKVIELQAESVEVTNEKYAGIAISIEDMKKYVGEINKSEQLMEAKKNDVIQIMQNLSAIAQENAAATEEVYASVEEQTAAIAEIADASEALARMSDEMRQSIIKFKY</sequence>
<dbReference type="OrthoDB" id="597657at2"/>
<keyword evidence="3" id="KW-0145">Chemotaxis</keyword>
<dbReference type="Gene3D" id="3.30.450.20">
    <property type="entry name" value="PAS domain"/>
    <property type="match status" value="1"/>
</dbReference>
<accession>A0A1M6FQK4</accession>
<feature type="domain" description="Methyl-accepting transducer" evidence="10">
    <location>
        <begin position="381"/>
        <end position="638"/>
    </location>
</feature>
<name>A0A1M6FQK4_9FIRM</name>
<evidence type="ECO:0000256" key="7">
    <source>
        <dbReference type="ARBA" id="ARBA00023224"/>
    </source>
</evidence>
<evidence type="ECO:0000256" key="8">
    <source>
        <dbReference type="PROSITE-ProRule" id="PRU00284"/>
    </source>
</evidence>
<keyword evidence="5 9" id="KW-1133">Transmembrane helix</keyword>
<dbReference type="Proteomes" id="UP000184442">
    <property type="component" value="Unassembled WGS sequence"/>
</dbReference>
<proteinExistence type="predicted"/>
<keyword evidence="7 8" id="KW-0807">Transducer</keyword>
<dbReference type="GO" id="GO:0007165">
    <property type="term" value="P:signal transduction"/>
    <property type="evidence" value="ECO:0007669"/>
    <property type="project" value="UniProtKB-KW"/>
</dbReference>
<keyword evidence="12" id="KW-1185">Reference proteome</keyword>
<evidence type="ECO:0000256" key="9">
    <source>
        <dbReference type="SAM" id="Phobius"/>
    </source>
</evidence>
<dbReference type="InterPro" id="IPR033479">
    <property type="entry name" value="dCache_1"/>
</dbReference>
<keyword evidence="2" id="KW-1003">Cell membrane</keyword>
<evidence type="ECO:0000313" key="11">
    <source>
        <dbReference type="EMBL" id="SHI99992.1"/>
    </source>
</evidence>
<evidence type="ECO:0000256" key="3">
    <source>
        <dbReference type="ARBA" id="ARBA00022500"/>
    </source>
</evidence>
<keyword evidence="4 9" id="KW-0812">Transmembrane</keyword>
<protein>
    <submittedName>
        <fullName evidence="11">Methyl-accepting chemotaxis sensory transducer with Cache sensor</fullName>
    </submittedName>
</protein>
<feature type="transmembrane region" description="Helical" evidence="9">
    <location>
        <begin position="283"/>
        <end position="306"/>
    </location>
</feature>
<evidence type="ECO:0000256" key="5">
    <source>
        <dbReference type="ARBA" id="ARBA00022989"/>
    </source>
</evidence>
<evidence type="ECO:0000259" key="10">
    <source>
        <dbReference type="PROSITE" id="PS50111"/>
    </source>
</evidence>
<dbReference type="GO" id="GO:0006935">
    <property type="term" value="P:chemotaxis"/>
    <property type="evidence" value="ECO:0007669"/>
    <property type="project" value="UniProtKB-KW"/>
</dbReference>
<evidence type="ECO:0000256" key="6">
    <source>
        <dbReference type="ARBA" id="ARBA00023136"/>
    </source>
</evidence>
<dbReference type="PANTHER" id="PTHR32089:SF112">
    <property type="entry name" value="LYSOZYME-LIKE PROTEIN-RELATED"/>
    <property type="match status" value="1"/>
</dbReference>
<dbReference type="STRING" id="1122184.SAMN02745176_02040"/>
<dbReference type="Gene3D" id="1.10.287.950">
    <property type="entry name" value="Methyl-accepting chemotaxis protein"/>
    <property type="match status" value="1"/>
</dbReference>
<dbReference type="Pfam" id="PF02743">
    <property type="entry name" value="dCache_1"/>
    <property type="match status" value="1"/>
</dbReference>
<dbReference type="PANTHER" id="PTHR32089">
    <property type="entry name" value="METHYL-ACCEPTING CHEMOTAXIS PROTEIN MCPB"/>
    <property type="match status" value="1"/>
</dbReference>
<evidence type="ECO:0000256" key="4">
    <source>
        <dbReference type="ARBA" id="ARBA00022692"/>
    </source>
</evidence>
<dbReference type="GO" id="GO:0005886">
    <property type="term" value="C:plasma membrane"/>
    <property type="evidence" value="ECO:0007669"/>
    <property type="project" value="UniProtKB-SubCell"/>
</dbReference>
<comment type="subcellular location">
    <subcellularLocation>
        <location evidence="1">Cell membrane</location>
        <topology evidence="1">Multi-pass membrane protein</topology>
    </subcellularLocation>
</comment>
<dbReference type="Gene3D" id="1.10.8.500">
    <property type="entry name" value="HAMP domain in histidine kinase"/>
    <property type="match status" value="1"/>
</dbReference>
<dbReference type="SUPFAM" id="SSF58104">
    <property type="entry name" value="Methyl-accepting chemotaxis protein (MCP) signaling domain"/>
    <property type="match status" value="1"/>
</dbReference>
<reference evidence="11 12" key="1">
    <citation type="submission" date="2016-11" db="EMBL/GenBank/DDBJ databases">
        <authorList>
            <person name="Jaros S."/>
            <person name="Januszkiewicz K."/>
            <person name="Wedrychowicz H."/>
        </authorList>
    </citation>
    <scope>NUCLEOTIDE SEQUENCE [LARGE SCALE GENOMIC DNA]</scope>
    <source>
        <strain evidence="11 12">DSM 19022</strain>
    </source>
</reference>
<dbReference type="SMART" id="SM00283">
    <property type="entry name" value="MA"/>
    <property type="match status" value="1"/>
</dbReference>
<evidence type="ECO:0000256" key="2">
    <source>
        <dbReference type="ARBA" id="ARBA00022475"/>
    </source>
</evidence>
<keyword evidence="6 9" id="KW-0472">Membrane</keyword>
<dbReference type="RefSeq" id="WP_073026105.1">
    <property type="nucleotide sequence ID" value="NZ_FQZS01000013.1"/>
</dbReference>
<dbReference type="PROSITE" id="PS50111">
    <property type="entry name" value="CHEMOTAXIS_TRANSDUC_2"/>
    <property type="match status" value="1"/>
</dbReference>
<evidence type="ECO:0000256" key="1">
    <source>
        <dbReference type="ARBA" id="ARBA00004651"/>
    </source>
</evidence>
<dbReference type="AlphaFoldDB" id="A0A1M6FQK4"/>
<gene>
    <name evidence="11" type="ORF">SAMN02745176_02040</name>
</gene>
<dbReference type="InterPro" id="IPR004089">
    <property type="entry name" value="MCPsignal_dom"/>
</dbReference>